<dbReference type="Proteomes" id="UP001243375">
    <property type="component" value="Unassembled WGS sequence"/>
</dbReference>
<protein>
    <submittedName>
        <fullName evidence="1">Uncharacterized protein</fullName>
    </submittedName>
</protein>
<organism evidence="1 2">
    <name type="scientific">Naganishia vaughanmartiniae</name>
    <dbReference type="NCBI Taxonomy" id="1424756"/>
    <lineage>
        <taxon>Eukaryota</taxon>
        <taxon>Fungi</taxon>
        <taxon>Dikarya</taxon>
        <taxon>Basidiomycota</taxon>
        <taxon>Agaricomycotina</taxon>
        <taxon>Tremellomycetes</taxon>
        <taxon>Filobasidiales</taxon>
        <taxon>Filobasidiaceae</taxon>
        <taxon>Naganishia</taxon>
    </lineage>
</organism>
<comment type="caution">
    <text evidence="1">The sequence shown here is derived from an EMBL/GenBank/DDBJ whole genome shotgun (WGS) entry which is preliminary data.</text>
</comment>
<evidence type="ECO:0000313" key="1">
    <source>
        <dbReference type="EMBL" id="KAJ9116303.1"/>
    </source>
</evidence>
<evidence type="ECO:0000313" key="2">
    <source>
        <dbReference type="Proteomes" id="UP001243375"/>
    </source>
</evidence>
<accession>A0ACC2WX15</accession>
<name>A0ACC2WX15_9TREE</name>
<proteinExistence type="predicted"/>
<dbReference type="EMBL" id="JASBWU010000014">
    <property type="protein sequence ID" value="KAJ9116303.1"/>
    <property type="molecule type" value="Genomic_DNA"/>
</dbReference>
<sequence>MDLEIDEELNFLRRSDFEGPNGQNLSWARQLAERRLARATFPSFSLELETCTPYVISTSLPATYTKARFLCSTERSSVASAQAFERLVELINPKGWKYVKFLFVTKVSLPMPRIHLRRQTQSLSSATAELSNYFPRLLPLGLMNVVPHSTSAGRDYAIHLALYKPMQLSSLLRACIPYGFGGRGITFFGTHYHQNTAAGPVENVQYHFCDIVRLDIRPGAHIIRERRWAATDMQECNAIVNAMKYGDNYKLSIGGAVDAVGVERTLRTVIDLLALQASWKTFSKTGKEVNFRLECSQSVFENSIEHFESRQPCFFRLLGHLTNSVTKLAMKGYLSALSDIYQQHWRHQAPNAEGSVFMQIVARTPKIPRKSNVARFCM</sequence>
<reference evidence="1" key="1">
    <citation type="submission" date="2023-04" db="EMBL/GenBank/DDBJ databases">
        <title>Draft Genome sequencing of Naganishia species isolated from polar environments using Oxford Nanopore Technology.</title>
        <authorList>
            <person name="Leo P."/>
            <person name="Venkateswaran K."/>
        </authorList>
    </citation>
    <scope>NUCLEOTIDE SEQUENCE</scope>
    <source>
        <strain evidence="1">MNA-CCFEE 5425</strain>
    </source>
</reference>
<gene>
    <name evidence="1" type="ORF">QFC22_004743</name>
</gene>
<keyword evidence="2" id="KW-1185">Reference proteome</keyword>